<keyword evidence="5" id="KW-1185">Reference proteome</keyword>
<dbReference type="Proteomes" id="UP000184212">
    <property type="component" value="Unassembled WGS sequence"/>
</dbReference>
<dbReference type="GO" id="GO:0001522">
    <property type="term" value="P:pseudouridine synthesis"/>
    <property type="evidence" value="ECO:0007669"/>
    <property type="project" value="InterPro"/>
</dbReference>
<dbReference type="InterPro" id="IPR006224">
    <property type="entry name" value="PsdUridine_synth_RluA-like_CS"/>
</dbReference>
<proteinExistence type="inferred from homology"/>
<dbReference type="GO" id="GO:0140098">
    <property type="term" value="F:catalytic activity, acting on RNA"/>
    <property type="evidence" value="ECO:0007669"/>
    <property type="project" value="UniProtKB-ARBA"/>
</dbReference>
<dbReference type="Gene3D" id="3.30.2350.10">
    <property type="entry name" value="Pseudouridine synthase"/>
    <property type="match status" value="1"/>
</dbReference>
<dbReference type="InterPro" id="IPR050188">
    <property type="entry name" value="RluA_PseudoU_synthase"/>
</dbReference>
<dbReference type="EMBL" id="FQWQ01000005">
    <property type="protein sequence ID" value="SHH86721.1"/>
    <property type="molecule type" value="Genomic_DNA"/>
</dbReference>
<dbReference type="SUPFAM" id="SSF55120">
    <property type="entry name" value="Pseudouridine synthase"/>
    <property type="match status" value="1"/>
</dbReference>
<dbReference type="GO" id="GO:0009982">
    <property type="term" value="F:pseudouridine synthase activity"/>
    <property type="evidence" value="ECO:0007669"/>
    <property type="project" value="InterPro"/>
</dbReference>
<dbReference type="OrthoDB" id="9807829at2"/>
<sequence length="233" mass="26273">MTKPSVPFTVIFEDNHLLVVNKSPGILVQGDATGDVPLVELGKQYIKEKYHKPGEVFLGVVHRLDRPVSGVVVLARTSKALERMNALFREKETMKTYWAIVRSKPPQPEGTLIHWLQKDEKKNKTTVYKKETGNALRSELSYKVLGSAEGHWLLQVNPVTGRSHQIRAQLASMGCPIKGDVKYGDDTANEDGSIYLHARRLSFIHPVKKEPITLEAPVPVMGIWKYFVKFDET</sequence>
<dbReference type="PROSITE" id="PS01129">
    <property type="entry name" value="PSI_RLU"/>
    <property type="match status" value="1"/>
</dbReference>
<keyword evidence="2" id="KW-0413">Isomerase</keyword>
<protein>
    <submittedName>
        <fullName evidence="4">23S rRNA pseudouridine1911/1915/1917 synthase</fullName>
    </submittedName>
</protein>
<organism evidence="4 5">
    <name type="scientific">Chryseolinea serpens</name>
    <dbReference type="NCBI Taxonomy" id="947013"/>
    <lineage>
        <taxon>Bacteria</taxon>
        <taxon>Pseudomonadati</taxon>
        <taxon>Bacteroidota</taxon>
        <taxon>Cytophagia</taxon>
        <taxon>Cytophagales</taxon>
        <taxon>Fulvivirgaceae</taxon>
        <taxon>Chryseolinea</taxon>
    </lineage>
</organism>
<evidence type="ECO:0000313" key="4">
    <source>
        <dbReference type="EMBL" id="SHH86721.1"/>
    </source>
</evidence>
<feature type="domain" description="Pseudouridine synthase RsuA/RluA-like" evidence="3">
    <location>
        <begin position="16"/>
        <end position="172"/>
    </location>
</feature>
<dbReference type="CDD" id="cd02869">
    <property type="entry name" value="PseudoU_synth_RluA_like"/>
    <property type="match status" value="1"/>
</dbReference>
<gene>
    <name evidence="4" type="ORF">SAMN04488109_5688</name>
</gene>
<dbReference type="AlphaFoldDB" id="A0A1M5WGS0"/>
<evidence type="ECO:0000259" key="3">
    <source>
        <dbReference type="Pfam" id="PF00849"/>
    </source>
</evidence>
<dbReference type="InterPro" id="IPR006145">
    <property type="entry name" value="PsdUridine_synth_RsuA/RluA"/>
</dbReference>
<dbReference type="InterPro" id="IPR020103">
    <property type="entry name" value="PsdUridine_synth_cat_dom_sf"/>
</dbReference>
<dbReference type="PANTHER" id="PTHR21600:SF83">
    <property type="entry name" value="PSEUDOURIDYLATE SYNTHASE RPUSD4, MITOCHONDRIAL"/>
    <property type="match status" value="1"/>
</dbReference>
<comment type="similarity">
    <text evidence="1">Belongs to the pseudouridine synthase RluA family.</text>
</comment>
<dbReference type="RefSeq" id="WP_073141486.1">
    <property type="nucleotide sequence ID" value="NZ_FQWQ01000005.1"/>
</dbReference>
<dbReference type="Pfam" id="PF00849">
    <property type="entry name" value="PseudoU_synth_2"/>
    <property type="match status" value="1"/>
</dbReference>
<name>A0A1M5WGS0_9BACT</name>
<accession>A0A1M5WGS0</accession>
<dbReference type="GO" id="GO:0006396">
    <property type="term" value="P:RNA processing"/>
    <property type="evidence" value="ECO:0007669"/>
    <property type="project" value="UniProtKB-ARBA"/>
</dbReference>
<evidence type="ECO:0000313" key="5">
    <source>
        <dbReference type="Proteomes" id="UP000184212"/>
    </source>
</evidence>
<evidence type="ECO:0000256" key="2">
    <source>
        <dbReference type="ARBA" id="ARBA00023235"/>
    </source>
</evidence>
<evidence type="ECO:0000256" key="1">
    <source>
        <dbReference type="ARBA" id="ARBA00010876"/>
    </source>
</evidence>
<dbReference type="GO" id="GO:0003723">
    <property type="term" value="F:RNA binding"/>
    <property type="evidence" value="ECO:0007669"/>
    <property type="project" value="InterPro"/>
</dbReference>
<dbReference type="PANTHER" id="PTHR21600">
    <property type="entry name" value="MITOCHONDRIAL RNA PSEUDOURIDINE SYNTHASE"/>
    <property type="match status" value="1"/>
</dbReference>
<reference evidence="4 5" key="1">
    <citation type="submission" date="2016-11" db="EMBL/GenBank/DDBJ databases">
        <authorList>
            <person name="Jaros S."/>
            <person name="Januszkiewicz K."/>
            <person name="Wedrychowicz H."/>
        </authorList>
    </citation>
    <scope>NUCLEOTIDE SEQUENCE [LARGE SCALE GENOMIC DNA]</scope>
    <source>
        <strain evidence="4 5">DSM 24574</strain>
    </source>
</reference>
<dbReference type="STRING" id="947013.SAMN04488109_5688"/>